<organism evidence="2 3">
    <name type="scientific">Thioclava kandeliae</name>
    <dbReference type="NCBI Taxonomy" id="3070818"/>
    <lineage>
        <taxon>Bacteria</taxon>
        <taxon>Pseudomonadati</taxon>
        <taxon>Pseudomonadota</taxon>
        <taxon>Alphaproteobacteria</taxon>
        <taxon>Rhodobacterales</taxon>
        <taxon>Paracoccaceae</taxon>
        <taxon>Thioclava</taxon>
    </lineage>
</organism>
<reference evidence="2 3" key="2">
    <citation type="submission" date="2024-06" db="EMBL/GenBank/DDBJ databases">
        <title>Thioclava kandeliae sp. nov. from a rhizosphere soil sample of Kandelia candel in a mangrove.</title>
        <authorList>
            <person name="Mu T."/>
        </authorList>
    </citation>
    <scope>NUCLEOTIDE SEQUENCE [LARGE SCALE GENOMIC DNA]</scope>
    <source>
        <strain evidence="2 3">CPCC 100088</strain>
    </source>
</reference>
<dbReference type="InterPro" id="IPR021737">
    <property type="entry name" value="Phage_phiKZ_Orf197"/>
</dbReference>
<feature type="transmembrane region" description="Helical" evidence="1">
    <location>
        <begin position="94"/>
        <end position="112"/>
    </location>
</feature>
<keyword evidence="1" id="KW-0472">Membrane</keyword>
<name>A0ABV1SBM2_9RHOB</name>
<evidence type="ECO:0000256" key="1">
    <source>
        <dbReference type="SAM" id="Phobius"/>
    </source>
</evidence>
<dbReference type="EMBL" id="JAYWLC010000001">
    <property type="protein sequence ID" value="MER5170303.1"/>
    <property type="molecule type" value="Genomic_DNA"/>
</dbReference>
<comment type="caution">
    <text evidence="2">The sequence shown here is derived from an EMBL/GenBank/DDBJ whole genome shotgun (WGS) entry which is preliminary data.</text>
</comment>
<proteinExistence type="predicted"/>
<feature type="transmembrane region" description="Helical" evidence="1">
    <location>
        <begin position="6"/>
        <end position="26"/>
    </location>
</feature>
<dbReference type="RefSeq" id="WP_350934156.1">
    <property type="nucleotide sequence ID" value="NZ_JAYWLC010000001.1"/>
</dbReference>
<evidence type="ECO:0000313" key="2">
    <source>
        <dbReference type="EMBL" id="MER5170303.1"/>
    </source>
</evidence>
<dbReference type="Proteomes" id="UP001438953">
    <property type="component" value="Unassembled WGS sequence"/>
</dbReference>
<feature type="transmembrane region" description="Helical" evidence="1">
    <location>
        <begin position="218"/>
        <end position="242"/>
    </location>
</feature>
<evidence type="ECO:0000313" key="3">
    <source>
        <dbReference type="Proteomes" id="UP001438953"/>
    </source>
</evidence>
<keyword evidence="1" id="KW-0812">Transmembrane</keyword>
<feature type="transmembrane region" description="Helical" evidence="1">
    <location>
        <begin position="174"/>
        <end position="198"/>
    </location>
</feature>
<accession>A0ABV1SBM2</accession>
<protein>
    <submittedName>
        <fullName evidence="2">DUF3307 domain-containing protein</fullName>
    </submittedName>
</protein>
<gene>
    <name evidence="2" type="ORF">VSX56_00825</name>
</gene>
<reference evidence="2 3" key="1">
    <citation type="submission" date="2024-01" db="EMBL/GenBank/DDBJ databases">
        <authorList>
            <person name="Deng Y."/>
            <person name="Su J."/>
        </authorList>
    </citation>
    <scope>NUCLEOTIDE SEQUENCE [LARGE SCALE GENOMIC DNA]</scope>
    <source>
        <strain evidence="2 3">CPCC 100088</strain>
    </source>
</reference>
<keyword evidence="1" id="KW-1133">Transmembrane helix</keyword>
<sequence>MSAESFSALLLAHLLGDFIFQPARMAHAKGQRGMRARLPALIAHTGVHLLVLGIILPAPDALAALGLILLSHFVIDLAKPALRGPALQVFMADQMAHLAVIVAVVLALPDLWSQTLWTQLQSPLISYLPTIFALIAGAILTIRTGGFAIGALMRPLADRAPEGGLPKGGQLIGVLERALIFVLILTAQPQGIGFLIAAKSILRFEAKGGPDHNAANEYVIIGTLASFGWAIACAYLTLGLLAHLAPIGIPALGIPVPNP</sequence>
<dbReference type="Pfam" id="PF11750">
    <property type="entry name" value="DUF3307"/>
    <property type="match status" value="1"/>
</dbReference>
<keyword evidence="3" id="KW-1185">Reference proteome</keyword>
<feature type="transmembrane region" description="Helical" evidence="1">
    <location>
        <begin position="124"/>
        <end position="153"/>
    </location>
</feature>